<evidence type="ECO:0000313" key="1">
    <source>
        <dbReference type="EMBL" id="MFD1780213.1"/>
    </source>
</evidence>
<dbReference type="SUPFAM" id="SSF103642">
    <property type="entry name" value="Sec-C motif"/>
    <property type="match status" value="1"/>
</dbReference>
<dbReference type="InterPro" id="IPR004027">
    <property type="entry name" value="SEC_C_motif"/>
</dbReference>
<gene>
    <name evidence="1" type="ORF">ACFSFW_16235</name>
</gene>
<dbReference type="SUPFAM" id="SSF48371">
    <property type="entry name" value="ARM repeat"/>
    <property type="match status" value="1"/>
</dbReference>
<sequence>MTFLEKIKPHLLSDDILVQKTVLHALHEYPNVPEEWTVELLKEAFSNEVKQSYILMFLDKHKINEEALTILIDNIPNMNQSNRHLALGLLNNIDAPLALKYKKQLEKYIPKQVWGIYEVIEHGEEEDVYSMYGEVLHKIDRSLSPEYDYYPIAKKLSECIVEKGWIDEEDIDTVLADEANEEWFSENGIMNVYMAGLLKIEKYIPLFASFLTRDDDALLEEVNAALVHFDSDQVVKAVAPYVRKPESVIYAASILGNIKTELALQELKKAYRETDELDVQEPIIEALSFHFSKDALPEMNDHMEYEYDFSLVEIEHVAYSFYTILGEKHPDLLEWKKSEMEKEGPAIQLAPVINENKVGRNDPCPCGSGKKYKKCCGK</sequence>
<accession>A0ABW4MQM4</accession>
<dbReference type="Pfam" id="PF02810">
    <property type="entry name" value="SEC-C"/>
    <property type="match status" value="1"/>
</dbReference>
<name>A0ABW4MQM4_9BACI</name>
<dbReference type="InterPro" id="IPR016024">
    <property type="entry name" value="ARM-type_fold"/>
</dbReference>
<dbReference type="PANTHER" id="PTHR33747:SF1">
    <property type="entry name" value="ADENYLATE CYCLASE-ASSOCIATED CAP C-TERMINAL DOMAIN-CONTAINING PROTEIN"/>
    <property type="match status" value="1"/>
</dbReference>
<protein>
    <submittedName>
        <fullName evidence="1">SEC-C metal-binding domain-containing protein</fullName>
    </submittedName>
</protein>
<keyword evidence="2" id="KW-1185">Reference proteome</keyword>
<proteinExistence type="predicted"/>
<dbReference type="EMBL" id="JBHUEK010000025">
    <property type="protein sequence ID" value="MFD1780213.1"/>
    <property type="molecule type" value="Genomic_DNA"/>
</dbReference>
<evidence type="ECO:0000313" key="2">
    <source>
        <dbReference type="Proteomes" id="UP001597227"/>
    </source>
</evidence>
<comment type="caution">
    <text evidence="1">The sequence shown here is derived from an EMBL/GenBank/DDBJ whole genome shotgun (WGS) entry which is preliminary data.</text>
</comment>
<dbReference type="Proteomes" id="UP001597227">
    <property type="component" value="Unassembled WGS sequence"/>
</dbReference>
<dbReference type="Gene3D" id="3.10.450.50">
    <property type="match status" value="1"/>
</dbReference>
<dbReference type="PANTHER" id="PTHR33747">
    <property type="entry name" value="UPF0225 PROTEIN SCO1677"/>
    <property type="match status" value="1"/>
</dbReference>
<dbReference type="RefSeq" id="WP_388039802.1">
    <property type="nucleotide sequence ID" value="NZ_JBHUEK010000025.1"/>
</dbReference>
<reference evidence="2" key="1">
    <citation type="journal article" date="2019" name="Int. J. Syst. Evol. Microbiol.">
        <title>The Global Catalogue of Microorganisms (GCM) 10K type strain sequencing project: providing services to taxonomists for standard genome sequencing and annotation.</title>
        <authorList>
            <consortium name="The Broad Institute Genomics Platform"/>
            <consortium name="The Broad Institute Genome Sequencing Center for Infectious Disease"/>
            <person name="Wu L."/>
            <person name="Ma J."/>
        </authorList>
    </citation>
    <scope>NUCLEOTIDE SEQUENCE [LARGE SCALE GENOMIC DNA]</scope>
    <source>
        <strain evidence="2">CCUG 15531</strain>
    </source>
</reference>
<organism evidence="1 2">
    <name type="scientific">Fredinandcohnia salidurans</name>
    <dbReference type="NCBI Taxonomy" id="2595041"/>
    <lineage>
        <taxon>Bacteria</taxon>
        <taxon>Bacillati</taxon>
        <taxon>Bacillota</taxon>
        <taxon>Bacilli</taxon>
        <taxon>Bacillales</taxon>
        <taxon>Bacillaceae</taxon>
        <taxon>Fredinandcohnia</taxon>
    </lineage>
</organism>